<dbReference type="AlphaFoldDB" id="A0A9N7U4C1"/>
<accession>A0A9N7U4C1</accession>
<keyword evidence="3" id="KW-1185">Reference proteome</keyword>
<dbReference type="Proteomes" id="UP001153269">
    <property type="component" value="Unassembled WGS sequence"/>
</dbReference>
<feature type="compositionally biased region" description="Polar residues" evidence="1">
    <location>
        <begin position="41"/>
        <end position="50"/>
    </location>
</feature>
<dbReference type="EMBL" id="CADEAL010000680">
    <property type="protein sequence ID" value="CAB1423792.1"/>
    <property type="molecule type" value="Genomic_DNA"/>
</dbReference>
<evidence type="ECO:0000313" key="2">
    <source>
        <dbReference type="EMBL" id="CAB1423792.1"/>
    </source>
</evidence>
<sequence>MRREDAVLSGSTRGSGRKGKGLSHPSQIYLTGPTPPPPPTRSTELQRSGSAQLSLDISFVLMPVCQ</sequence>
<feature type="region of interest" description="Disordered" evidence="1">
    <location>
        <begin position="1"/>
        <end position="50"/>
    </location>
</feature>
<proteinExistence type="predicted"/>
<gene>
    <name evidence="2" type="ORF">PLEPLA_LOCUS11713</name>
</gene>
<name>A0A9N7U4C1_PLEPL</name>
<evidence type="ECO:0000313" key="3">
    <source>
        <dbReference type="Proteomes" id="UP001153269"/>
    </source>
</evidence>
<comment type="caution">
    <text evidence="2">The sequence shown here is derived from an EMBL/GenBank/DDBJ whole genome shotgun (WGS) entry which is preliminary data.</text>
</comment>
<protein>
    <submittedName>
        <fullName evidence="2">Uncharacterized protein</fullName>
    </submittedName>
</protein>
<reference evidence="2" key="1">
    <citation type="submission" date="2020-03" db="EMBL/GenBank/DDBJ databases">
        <authorList>
            <person name="Weist P."/>
        </authorList>
    </citation>
    <scope>NUCLEOTIDE SEQUENCE</scope>
</reference>
<organism evidence="2 3">
    <name type="scientific">Pleuronectes platessa</name>
    <name type="common">European plaice</name>
    <dbReference type="NCBI Taxonomy" id="8262"/>
    <lineage>
        <taxon>Eukaryota</taxon>
        <taxon>Metazoa</taxon>
        <taxon>Chordata</taxon>
        <taxon>Craniata</taxon>
        <taxon>Vertebrata</taxon>
        <taxon>Euteleostomi</taxon>
        <taxon>Actinopterygii</taxon>
        <taxon>Neopterygii</taxon>
        <taxon>Teleostei</taxon>
        <taxon>Neoteleostei</taxon>
        <taxon>Acanthomorphata</taxon>
        <taxon>Carangaria</taxon>
        <taxon>Pleuronectiformes</taxon>
        <taxon>Pleuronectoidei</taxon>
        <taxon>Pleuronectidae</taxon>
        <taxon>Pleuronectes</taxon>
    </lineage>
</organism>
<evidence type="ECO:0000256" key="1">
    <source>
        <dbReference type="SAM" id="MobiDB-lite"/>
    </source>
</evidence>